<evidence type="ECO:0000313" key="2">
    <source>
        <dbReference type="Proteomes" id="UP000051950"/>
    </source>
</evidence>
<protein>
    <submittedName>
        <fullName evidence="1">Uncharacterized protein</fullName>
    </submittedName>
</protein>
<proteinExistence type="predicted"/>
<organism evidence="1 2">
    <name type="scientific">Pedobacter ginsenosidimutans</name>
    <dbReference type="NCBI Taxonomy" id="687842"/>
    <lineage>
        <taxon>Bacteria</taxon>
        <taxon>Pseudomonadati</taxon>
        <taxon>Bacteroidota</taxon>
        <taxon>Sphingobacteriia</taxon>
        <taxon>Sphingobacteriales</taxon>
        <taxon>Sphingobacteriaceae</taxon>
        <taxon>Pedobacter</taxon>
    </lineage>
</organism>
<evidence type="ECO:0000313" key="1">
    <source>
        <dbReference type="EMBL" id="KRT13150.1"/>
    </source>
</evidence>
<name>A0A0T5VGZ9_9SPHI</name>
<dbReference type="SUPFAM" id="SSF53474">
    <property type="entry name" value="alpha/beta-Hydrolases"/>
    <property type="match status" value="1"/>
</dbReference>
<gene>
    <name evidence="1" type="ORF">ASU31_26045</name>
</gene>
<dbReference type="Proteomes" id="UP000051950">
    <property type="component" value="Unassembled WGS sequence"/>
</dbReference>
<keyword evidence="2" id="KW-1185">Reference proteome</keyword>
<dbReference type="AlphaFoldDB" id="A0A0T5VGZ9"/>
<reference evidence="1 2" key="1">
    <citation type="submission" date="2015-11" db="EMBL/GenBank/DDBJ databases">
        <title>Sequence of Pedobacter ginsenosidimutans.</title>
        <authorList>
            <person name="Carson E."/>
            <person name="Keyser V."/>
            <person name="Newman J."/>
            <person name="Miller J."/>
        </authorList>
    </citation>
    <scope>NUCLEOTIDE SEQUENCE [LARGE SCALE GENOMIC DNA]</scope>
    <source>
        <strain evidence="1 2">KACC 14530</strain>
    </source>
</reference>
<dbReference type="STRING" id="687842.ASU31_26045"/>
<accession>A0A0T5VGZ9</accession>
<dbReference type="EMBL" id="LMZQ01000057">
    <property type="protein sequence ID" value="KRT13150.1"/>
    <property type="molecule type" value="Genomic_DNA"/>
</dbReference>
<dbReference type="Gene3D" id="3.40.50.1820">
    <property type="entry name" value="alpha/beta hydrolase"/>
    <property type="match status" value="1"/>
</dbReference>
<dbReference type="InterPro" id="IPR029058">
    <property type="entry name" value="AB_hydrolase_fold"/>
</dbReference>
<sequence>MTNVVFKKPRFVVPEATKDKTIVDLVMMVAGTTDPINTKGLKHEANTTYWDGKDKDGNASLVNFWAKVKELKPQFHNLHIEGTFFSWSGDNDTQERNLAADRLLDLIKREYPGFKRKEVHLHLIGHSHGGNVINQFTNLITTEKGKAFPELWKIKSITYLSTPFFQNKHQLNHTKLHPACKIINVHNGYDLTQQFVADFSLINLEVLIRNLNKGNFDKALKRIKAVDFTTFDALSDLYIEDDTEGPGLWRNMAILLDGIKLLISAVIDYILSIKTERFKVEKKQFLDLLNRILNWATTAQTVFSTNQSRRRGGYGRAEFFTDLNLLVGLRLFNEILAIKTGESDSYLLGILETLFKENTGITDSIEQTGWNPKKQTKGLEIIDVPITDSDRYNSRKKKANFDAFLTPLQSALQAKKLREVLMRLLSQFITGDQVKDIQDKISKLEYVVSGESDTQLKLLRKTHLQIYRNLVTRYHADLVATQDLNTNLMERPGGIPYLATISHSLSHSQFWDKAKNGLKSAFSSGINPGYKGK</sequence>
<comment type="caution">
    <text evidence="1">The sequence shown here is derived from an EMBL/GenBank/DDBJ whole genome shotgun (WGS) entry which is preliminary data.</text>
</comment>